<dbReference type="OrthoDB" id="2885760at2"/>
<name>E8X0R5_GRATM</name>
<reference evidence="3" key="1">
    <citation type="submission" date="2011-01" db="EMBL/GenBank/DDBJ databases">
        <title>Complete sequence of chromosome of Acidobacterium sp. MP5ACTX9.</title>
        <authorList>
            <consortium name="US DOE Joint Genome Institute"/>
            <person name="Lucas S."/>
            <person name="Copeland A."/>
            <person name="Lapidus A."/>
            <person name="Cheng J.-F."/>
            <person name="Goodwin L."/>
            <person name="Pitluck S."/>
            <person name="Teshima H."/>
            <person name="Detter J.C."/>
            <person name="Han C."/>
            <person name="Tapia R."/>
            <person name="Land M."/>
            <person name="Hauser L."/>
            <person name="Kyrpides N."/>
            <person name="Ivanova N."/>
            <person name="Ovchinnikova G."/>
            <person name="Pagani I."/>
            <person name="Rawat S.R."/>
            <person name="Mannisto M."/>
            <person name="Haggblom M.M."/>
            <person name="Woyke T."/>
        </authorList>
    </citation>
    <scope>NUCLEOTIDE SEQUENCE [LARGE SCALE GENOMIC DNA]</scope>
    <source>
        <strain evidence="3">MP5ACTX9</strain>
    </source>
</reference>
<dbReference type="Proteomes" id="UP000000343">
    <property type="component" value="Chromosome"/>
</dbReference>
<dbReference type="STRING" id="1198114.AciX9_1970"/>
<dbReference type="SUPFAM" id="SSF82771">
    <property type="entry name" value="GIY-YIG endonuclease"/>
    <property type="match status" value="1"/>
</dbReference>
<dbReference type="Pfam" id="PF01541">
    <property type="entry name" value="GIY-YIG"/>
    <property type="match status" value="1"/>
</dbReference>
<proteinExistence type="predicted"/>
<dbReference type="AlphaFoldDB" id="E8X0R5"/>
<dbReference type="InterPro" id="IPR000305">
    <property type="entry name" value="GIY-YIG_endonuc"/>
</dbReference>
<dbReference type="PaxDb" id="1198114-AciX9_1970"/>
<dbReference type="CDD" id="cd10443">
    <property type="entry name" value="GIY-YIG_HE_Tlr8p_PBC-V_like"/>
    <property type="match status" value="1"/>
</dbReference>
<sequence>MNYGTVYLIRNSINGKVYVGQTIRAVGQRFKDHLAAGRRAHPPYPIHRAIAKYGADSFTLCVLGVASCKAELDEMETRAIFTHEAQNRAFGYNLAPGGEGFSSERVKAHWADPQKRARHVASMLTKWADAAFKESVSAHRRITAGTPQARKNNSDAQLRADVVARKSRASKEQWNDPDFIKLKSDQAKAMWVDPEKRALNVAARNTPEARANRIASNKRMWAAPGFKEKQIEKMRLAKAAKRTNQS</sequence>
<dbReference type="RefSeq" id="WP_013580335.1">
    <property type="nucleotide sequence ID" value="NC_015064.1"/>
</dbReference>
<organism evidence="3">
    <name type="scientific">Granulicella tundricola (strain ATCC BAA-1859 / DSM 23138 / MP5ACTX9)</name>
    <dbReference type="NCBI Taxonomy" id="1198114"/>
    <lineage>
        <taxon>Bacteria</taxon>
        <taxon>Pseudomonadati</taxon>
        <taxon>Acidobacteriota</taxon>
        <taxon>Terriglobia</taxon>
        <taxon>Terriglobales</taxon>
        <taxon>Acidobacteriaceae</taxon>
        <taxon>Granulicella</taxon>
    </lineage>
</organism>
<dbReference type="PROSITE" id="PS50164">
    <property type="entry name" value="GIY_YIG"/>
    <property type="match status" value="1"/>
</dbReference>
<accession>E8X0R5</accession>
<dbReference type="Gene3D" id="3.40.1440.10">
    <property type="entry name" value="GIY-YIG endonuclease"/>
    <property type="match status" value="1"/>
</dbReference>
<evidence type="ECO:0000313" key="2">
    <source>
        <dbReference type="EMBL" id="ADW69016.1"/>
    </source>
</evidence>
<evidence type="ECO:0000313" key="3">
    <source>
        <dbReference type="Proteomes" id="UP000000343"/>
    </source>
</evidence>
<dbReference type="EMBL" id="CP002480">
    <property type="protein sequence ID" value="ADW69016.1"/>
    <property type="molecule type" value="Genomic_DNA"/>
</dbReference>
<evidence type="ECO:0000259" key="1">
    <source>
        <dbReference type="PROSITE" id="PS50164"/>
    </source>
</evidence>
<feature type="domain" description="GIY-YIG" evidence="1">
    <location>
        <begin position="2"/>
        <end position="94"/>
    </location>
</feature>
<dbReference type="HOGENOM" id="CLU_1127816_0_0_0"/>
<dbReference type="InterPro" id="IPR035901">
    <property type="entry name" value="GIY-YIG_endonuc_sf"/>
</dbReference>
<gene>
    <name evidence="2" type="ordered locus">AciX9_1970</name>
</gene>
<dbReference type="SMART" id="SM00465">
    <property type="entry name" value="GIYc"/>
    <property type="match status" value="1"/>
</dbReference>
<protein>
    <submittedName>
        <fullName evidence="2">Excinuclease ABC C subunit domain protein</fullName>
    </submittedName>
</protein>
<dbReference type="KEGG" id="acm:AciX9_1970"/>
<keyword evidence="3" id="KW-1185">Reference proteome</keyword>